<reference evidence="1 2" key="1">
    <citation type="submission" date="2015-08" db="EMBL/GenBank/DDBJ databases">
        <title>Draft Genome Sequence of Rathayibacter sp. Strain VKM Ac-2596 Isolated from Leaf Gall Induced by Plant-Parasitic Nematodes.</title>
        <authorList>
            <person name="Vasilenko O.V."/>
            <person name="Starodumova I.P."/>
            <person name="Tarlachkov S.V."/>
            <person name="Dorofeeva L.V."/>
            <person name="Evtushenko L.I."/>
        </authorList>
    </citation>
    <scope>NUCLEOTIDE SEQUENCE [LARGE SCALE GENOMIC DNA]</scope>
    <source>
        <strain evidence="1 2">VKM Ac-2596</strain>
    </source>
</reference>
<keyword evidence="2" id="KW-1185">Reference proteome</keyword>
<dbReference type="EMBL" id="LIIN01000005">
    <property type="protein sequence ID" value="KZX22541.1"/>
    <property type="molecule type" value="Genomic_DNA"/>
</dbReference>
<dbReference type="PROSITE" id="PS51257">
    <property type="entry name" value="PROKAR_LIPOPROTEIN"/>
    <property type="match status" value="1"/>
</dbReference>
<dbReference type="Proteomes" id="UP000076717">
    <property type="component" value="Unassembled WGS sequence"/>
</dbReference>
<accession>A0A166IKS4</accession>
<protein>
    <submittedName>
        <fullName evidence="1">Uncharacterized protein</fullName>
    </submittedName>
</protein>
<comment type="caution">
    <text evidence="1">The sequence shown here is derived from an EMBL/GenBank/DDBJ whole genome shotgun (WGS) entry which is preliminary data.</text>
</comment>
<proteinExistence type="predicted"/>
<sequence length="65" mass="6887">MRPSITDGAVVDAALHAVSTTWCACRLPFAAPGFIGVSVSPGATEKIRRPWLRCSSESASVKRIT</sequence>
<dbReference type="AlphaFoldDB" id="A0A166IKS4"/>
<evidence type="ECO:0000313" key="2">
    <source>
        <dbReference type="Proteomes" id="UP000076717"/>
    </source>
</evidence>
<dbReference type="RefSeq" id="WP_068207687.1">
    <property type="nucleotide sequence ID" value="NZ_LIIN01000005.1"/>
</dbReference>
<organism evidence="1 2">
    <name type="scientific">Rathayibacter tanaceti</name>
    <dbReference type="NCBI Taxonomy" id="1671680"/>
    <lineage>
        <taxon>Bacteria</taxon>
        <taxon>Bacillati</taxon>
        <taxon>Actinomycetota</taxon>
        <taxon>Actinomycetes</taxon>
        <taxon>Micrococcales</taxon>
        <taxon>Microbacteriaceae</taxon>
        <taxon>Rathayibacter</taxon>
    </lineage>
</organism>
<name>A0A166IKS4_9MICO</name>
<evidence type="ECO:0000313" key="1">
    <source>
        <dbReference type="EMBL" id="KZX22541.1"/>
    </source>
</evidence>
<gene>
    <name evidence="1" type="ORF">ACH61_00307</name>
</gene>